<sequence length="244" mass="25906">MHVVGASWISQSTRFPGTQQTYRNYYLVLRVGAAFGACCIERDALDPTIAPALAGSSVADLLADPRLPVRIATLDAYLNAVRPPRESALAQAMLLPAGAPPVRAVARDNAIAALVSIKPGQRVGLIGVVNPLVDAIARHGGICLPCDFNMDRTQSGLEVARDMLPILEQADMIIATGMTLSNGSFDEILMAARRRGIPLIVYAQTGSGIIPRFLGDGVSAVCAEPFPFSQFSADPTSVYLYRAP</sequence>
<dbReference type="Pfam" id="PF04016">
    <property type="entry name" value="DUF364"/>
    <property type="match status" value="1"/>
</dbReference>
<dbReference type="Proteomes" id="UP000621455">
    <property type="component" value="Unassembled WGS sequence"/>
</dbReference>
<dbReference type="SUPFAM" id="SSF159713">
    <property type="entry name" value="Dhaf3308-like"/>
    <property type="match status" value="1"/>
</dbReference>
<dbReference type="Gene3D" id="3.40.50.11590">
    <property type="match status" value="1"/>
</dbReference>
<evidence type="ECO:0000313" key="3">
    <source>
        <dbReference type="Proteomes" id="UP000621455"/>
    </source>
</evidence>
<name>A0ABX0MXU0_9BURK</name>
<proteinExistence type="predicted"/>
<organism evidence="2 3">
    <name type="scientific">Massilia frigida</name>
    <dbReference type="NCBI Taxonomy" id="2609281"/>
    <lineage>
        <taxon>Bacteria</taxon>
        <taxon>Pseudomonadati</taxon>
        <taxon>Pseudomonadota</taxon>
        <taxon>Betaproteobacteria</taxon>
        <taxon>Burkholderiales</taxon>
        <taxon>Oxalobacteraceae</taxon>
        <taxon>Telluria group</taxon>
        <taxon>Massilia</taxon>
    </lineage>
</organism>
<accession>A0ABX0MXU0</accession>
<protein>
    <recommendedName>
        <fullName evidence="1">Putative heavy-metal chelation domain-containing protein</fullName>
    </recommendedName>
</protein>
<feature type="domain" description="Putative heavy-metal chelation" evidence="1">
    <location>
        <begin position="111"/>
        <end position="194"/>
    </location>
</feature>
<evidence type="ECO:0000313" key="2">
    <source>
        <dbReference type="EMBL" id="NHZ77799.1"/>
    </source>
</evidence>
<reference evidence="2 3" key="1">
    <citation type="submission" date="2019-10" db="EMBL/GenBank/DDBJ databases">
        <title>Taxonomy of Antarctic Massilia spp.: description of Massilia rubra sp. nov., Massilia aquatica sp. nov., Massilia mucilaginosa sp. nov., Massilia frigida sp. nov. isolated from streams, lakes and regoliths.</title>
        <authorList>
            <person name="Holochova P."/>
            <person name="Sedlacek I."/>
            <person name="Kralova S."/>
            <person name="Maslanova I."/>
            <person name="Busse H.-J."/>
            <person name="Stankova E."/>
            <person name="Vrbovska V."/>
            <person name="Kovarovic V."/>
            <person name="Bartak M."/>
            <person name="Svec P."/>
            <person name="Pantucek R."/>
        </authorList>
    </citation>
    <scope>NUCLEOTIDE SEQUENCE [LARGE SCALE GENOMIC DNA]</scope>
    <source>
        <strain evidence="2 3">CCM 8695</strain>
    </source>
</reference>
<keyword evidence="3" id="KW-1185">Reference proteome</keyword>
<dbReference type="EMBL" id="WHJG01000001">
    <property type="protein sequence ID" value="NHZ77799.1"/>
    <property type="molecule type" value="Genomic_DNA"/>
</dbReference>
<gene>
    <name evidence="2" type="ORF">F2P44_00565</name>
</gene>
<comment type="caution">
    <text evidence="2">The sequence shown here is derived from an EMBL/GenBank/DDBJ whole genome shotgun (WGS) entry which is preliminary data.</text>
</comment>
<evidence type="ECO:0000259" key="1">
    <source>
        <dbReference type="Pfam" id="PF04016"/>
    </source>
</evidence>
<dbReference type="InterPro" id="IPR007161">
    <property type="entry name" value="DUF364"/>
</dbReference>